<dbReference type="GO" id="GO:0005886">
    <property type="term" value="C:plasma membrane"/>
    <property type="evidence" value="ECO:0007669"/>
    <property type="project" value="TreeGrafter"/>
</dbReference>
<dbReference type="Gene3D" id="1.20.1730.10">
    <property type="entry name" value="Sodium/glucose cotransporter"/>
    <property type="match status" value="1"/>
</dbReference>
<evidence type="ECO:0000313" key="8">
    <source>
        <dbReference type="EMBL" id="PWN07267.1"/>
    </source>
</evidence>
<dbReference type="PROSITE" id="PS50283">
    <property type="entry name" value="NA_SOLUT_SYMP_3"/>
    <property type="match status" value="1"/>
</dbReference>
<feature type="transmembrane region" description="Helical" evidence="7">
    <location>
        <begin position="368"/>
        <end position="387"/>
    </location>
</feature>
<dbReference type="AlphaFoldDB" id="A0A316TRQ4"/>
<keyword evidence="5 7" id="KW-0472">Membrane</keyword>
<feature type="transmembrane region" description="Helical" evidence="7">
    <location>
        <begin position="231"/>
        <end position="250"/>
    </location>
</feature>
<comment type="similarity">
    <text evidence="2 6">Belongs to the sodium:solute symporter (SSF) (TC 2.A.21) family.</text>
</comment>
<dbReference type="InterPro" id="IPR038377">
    <property type="entry name" value="Na/Glc_symporter_sf"/>
</dbReference>
<dbReference type="GO" id="GO:0005412">
    <property type="term" value="F:D-glucose:sodium symporter activity"/>
    <property type="evidence" value="ECO:0007669"/>
    <property type="project" value="TreeGrafter"/>
</dbReference>
<feature type="transmembrane region" description="Helical" evidence="7">
    <location>
        <begin position="49"/>
        <end position="71"/>
    </location>
</feature>
<dbReference type="PANTHER" id="PTHR11819:SF195">
    <property type="entry name" value="SODIUM_GLUCOSE COTRANSPORTER 4"/>
    <property type="match status" value="1"/>
</dbReference>
<feature type="transmembrane region" description="Helical" evidence="7">
    <location>
        <begin position="122"/>
        <end position="151"/>
    </location>
</feature>
<evidence type="ECO:0000256" key="1">
    <source>
        <dbReference type="ARBA" id="ARBA00004141"/>
    </source>
</evidence>
<dbReference type="Pfam" id="PF00474">
    <property type="entry name" value="SSF"/>
    <property type="match status" value="1"/>
</dbReference>
<evidence type="ECO:0000256" key="5">
    <source>
        <dbReference type="ARBA" id="ARBA00023136"/>
    </source>
</evidence>
<dbReference type="EMBL" id="QGGB01000004">
    <property type="protein sequence ID" value="PWN07267.1"/>
    <property type="molecule type" value="Genomic_DNA"/>
</dbReference>
<protein>
    <submittedName>
        <fullName evidence="8">Sodium transporter</fullName>
    </submittedName>
</protein>
<keyword evidence="4 7" id="KW-1133">Transmembrane helix</keyword>
<feature type="transmembrane region" description="Helical" evidence="7">
    <location>
        <begin position="83"/>
        <end position="101"/>
    </location>
</feature>
<dbReference type="InterPro" id="IPR001734">
    <property type="entry name" value="Na/solute_symporter"/>
</dbReference>
<feature type="transmembrane region" description="Helical" evidence="7">
    <location>
        <begin position="456"/>
        <end position="478"/>
    </location>
</feature>
<evidence type="ECO:0000256" key="6">
    <source>
        <dbReference type="RuleBase" id="RU362091"/>
    </source>
</evidence>
<dbReference type="NCBIfam" id="TIGR00813">
    <property type="entry name" value="sss"/>
    <property type="match status" value="1"/>
</dbReference>
<sequence>MPDFSLHLIDLIVIAVYIVVILWIGFWVSKNTDDTEDYFLAGRSLTWSLIGFSLLASNMSSTSLIGMAGSAFGTGISVFNYEWMAAIVLVFFTIFLLPLLLKSGVFTMPEFLERRYDSRSRYYFSGWTIVGNIFIDTAGALYAGALVISLLYPEVPFALSVAILAVLAGAYTILGGLKAVVYTDTIQAVLLLFGAVLISALAFSKIGSWETVTSSVSPDMLSLIQPADDPFLPWPGLLFGVPLLGFYFWCTNQFMVQRVLGAKNLDHGRWGALFAGFLKLPILFIMVMPGIFALLLYPELPSMEGFTPDLIFPVLLFDLLPIGLRGLILVALIAAIMSSIDSTLNSASTLVTMDFAKPLKPEWNEKQLLMAGRVTTFTFMIIAAAWAPMITNFPSLWEYLQSILAYQSPPFVAAFLVGIFWAGANRKAAFWGLVGGHVLSAGLFVANMVLGVTDIHFLYVAPILFVASVFLIVAISFLTKTRQDREDIQDFLWTKKSYDLETQELAEKPWYKNYRIQSLIILSITALILYWFW</sequence>
<name>A0A316TRQ4_9BACT</name>
<comment type="subcellular location">
    <subcellularLocation>
        <location evidence="1">Membrane</location>
        <topology evidence="1">Multi-pass membrane protein</topology>
    </subcellularLocation>
</comment>
<dbReference type="OrthoDB" id="9814523at2"/>
<feature type="transmembrane region" description="Helical" evidence="7">
    <location>
        <begin position="428"/>
        <end position="450"/>
    </location>
</feature>
<feature type="transmembrane region" description="Helical" evidence="7">
    <location>
        <begin position="189"/>
        <end position="211"/>
    </location>
</feature>
<feature type="transmembrane region" description="Helical" evidence="7">
    <location>
        <begin position="399"/>
        <end position="421"/>
    </location>
</feature>
<evidence type="ECO:0000256" key="4">
    <source>
        <dbReference type="ARBA" id="ARBA00022989"/>
    </source>
</evidence>
<dbReference type="Proteomes" id="UP000245533">
    <property type="component" value="Unassembled WGS sequence"/>
</dbReference>
<keyword evidence="9" id="KW-1185">Reference proteome</keyword>
<evidence type="ECO:0000256" key="2">
    <source>
        <dbReference type="ARBA" id="ARBA00006434"/>
    </source>
</evidence>
<evidence type="ECO:0000313" key="9">
    <source>
        <dbReference type="Proteomes" id="UP000245533"/>
    </source>
</evidence>
<feature type="transmembrane region" description="Helical" evidence="7">
    <location>
        <begin position="157"/>
        <end position="177"/>
    </location>
</feature>
<reference evidence="8 9" key="1">
    <citation type="submission" date="2018-05" db="EMBL/GenBank/DDBJ databases">
        <title>Rhodohalobacter halophilus gen. nov., sp. nov., a moderately halophilic member of the family Balneolaceae.</title>
        <authorList>
            <person name="Liu Z.-W."/>
        </authorList>
    </citation>
    <scope>NUCLEOTIDE SEQUENCE [LARGE SCALE GENOMIC DNA]</scope>
    <source>
        <strain evidence="8 9">8A47</strain>
    </source>
</reference>
<evidence type="ECO:0000256" key="3">
    <source>
        <dbReference type="ARBA" id="ARBA00022692"/>
    </source>
</evidence>
<organism evidence="8 9">
    <name type="scientific">Rhodohalobacter mucosus</name>
    <dbReference type="NCBI Taxonomy" id="2079485"/>
    <lineage>
        <taxon>Bacteria</taxon>
        <taxon>Pseudomonadati</taxon>
        <taxon>Balneolota</taxon>
        <taxon>Balneolia</taxon>
        <taxon>Balneolales</taxon>
        <taxon>Balneolaceae</taxon>
        <taxon>Rhodohalobacter</taxon>
    </lineage>
</organism>
<keyword evidence="3 7" id="KW-0812">Transmembrane</keyword>
<feature type="transmembrane region" description="Helical" evidence="7">
    <location>
        <begin position="6"/>
        <end position="28"/>
    </location>
</feature>
<dbReference type="CDD" id="cd10329">
    <property type="entry name" value="SLC5sbd_SGLT1-like"/>
    <property type="match status" value="1"/>
</dbReference>
<accession>A0A316TRQ4</accession>
<comment type="caution">
    <text evidence="8">The sequence shown here is derived from an EMBL/GenBank/DDBJ whole genome shotgun (WGS) entry which is preliminary data.</text>
</comment>
<feature type="transmembrane region" description="Helical" evidence="7">
    <location>
        <begin position="271"/>
        <end position="298"/>
    </location>
</feature>
<evidence type="ECO:0000256" key="7">
    <source>
        <dbReference type="SAM" id="Phobius"/>
    </source>
</evidence>
<gene>
    <name evidence="8" type="ORF">DDZ15_05555</name>
</gene>
<feature type="transmembrane region" description="Helical" evidence="7">
    <location>
        <begin position="310"/>
        <end position="336"/>
    </location>
</feature>
<feature type="transmembrane region" description="Helical" evidence="7">
    <location>
        <begin position="514"/>
        <end position="532"/>
    </location>
</feature>
<dbReference type="RefSeq" id="WP_109645965.1">
    <property type="nucleotide sequence ID" value="NZ_QGGB01000004.1"/>
</dbReference>
<proteinExistence type="inferred from homology"/>
<dbReference type="PANTHER" id="PTHR11819">
    <property type="entry name" value="SOLUTE CARRIER FAMILY 5"/>
    <property type="match status" value="1"/>
</dbReference>